<evidence type="ECO:0000256" key="3">
    <source>
        <dbReference type="ARBA" id="ARBA00022695"/>
    </source>
</evidence>
<evidence type="ECO:0000256" key="2">
    <source>
        <dbReference type="ARBA" id="ARBA00022679"/>
    </source>
</evidence>
<dbReference type="InterPro" id="IPR041588">
    <property type="entry name" value="Integrase_H2C2"/>
</dbReference>
<dbReference type="Pfam" id="PF17921">
    <property type="entry name" value="Integrase_H2C2"/>
    <property type="match status" value="1"/>
</dbReference>
<dbReference type="AlphaFoldDB" id="E3LPE6"/>
<dbReference type="InterPro" id="IPR050951">
    <property type="entry name" value="Retrovirus_Pol_polyprotein"/>
</dbReference>
<evidence type="ECO:0000256" key="8">
    <source>
        <dbReference type="SAM" id="MobiDB-lite"/>
    </source>
</evidence>
<dbReference type="FunFam" id="1.10.340.70:FF:000003">
    <property type="entry name" value="Protein CBG25708"/>
    <property type="match status" value="1"/>
</dbReference>
<dbReference type="EC" id="2.7.7.49" evidence="1"/>
<evidence type="ECO:0000256" key="7">
    <source>
        <dbReference type="ARBA" id="ARBA00022918"/>
    </source>
</evidence>
<keyword evidence="11" id="KW-1185">Reference proteome</keyword>
<dbReference type="Proteomes" id="UP000008281">
    <property type="component" value="Unassembled WGS sequence"/>
</dbReference>
<evidence type="ECO:0000313" key="10">
    <source>
        <dbReference type="EMBL" id="EFP05484.1"/>
    </source>
</evidence>
<sequence length="557" mass="63502">MEHGMSACVRPGQENAAIRSVVDPLQSETSNHCGRRCFAMEKKKSYMYHVSKALNKAQRNYSQIEKEAFGLVTAVTKFHKFEHGRRFTLRTDHKPLLSIFGEKKGVPIYTANRHQRWATILMNYNFSIEYINTKDFGQVDALSRLISDQMQQREETEESGSFCDQLPVTVDIIRSETHRKLLMKVMECIRSGKWPVLETTAPIWLFQQRQAELSIVQECVMIGERIVLPTSLKPKVLIMLHRGHPGIVQMKKLARSNVYWPAMDKDIENLVKCCDPCAGAAKNPVKNVLHSWPCSTKPWNRVHADDCGQLQGIYYLVIVDSYSKWPEIYATKSITTSATIHIFRQVFAQFGNPEILVTDNGSQFSSKQLEQFCKLNGITHVRSPPFHPKSNGQAERFVDTLKRALQKLRGEGNSDSAQFNYQHGAMPRHFVVNQKVYVKDYRSPKATWIPGIIVRKLGGTIYDVRADDKAWRRHANQLRTRSSATAWQEAVDLLKMPIRFTQEPTTEPVTPPSPTTPPLPTNLIVPSQPTSPSLPPLRRSSRNIHPPNRLCMDEVIS</sequence>
<accession>E3LPE6</accession>
<dbReference type="InterPro" id="IPR041373">
    <property type="entry name" value="RT_RNaseH"/>
</dbReference>
<dbReference type="eggNOG" id="KOG0017">
    <property type="taxonomic scope" value="Eukaryota"/>
</dbReference>
<dbReference type="InterPro" id="IPR036397">
    <property type="entry name" value="RNaseH_sf"/>
</dbReference>
<keyword evidence="6" id="KW-0378">Hydrolase</keyword>
<protein>
    <recommendedName>
        <fullName evidence="1">RNA-directed DNA polymerase</fullName>
        <ecNumber evidence="1">2.7.7.49</ecNumber>
    </recommendedName>
</protein>
<dbReference type="GO" id="GO:0004519">
    <property type="term" value="F:endonuclease activity"/>
    <property type="evidence" value="ECO:0007669"/>
    <property type="project" value="UniProtKB-KW"/>
</dbReference>
<dbReference type="PANTHER" id="PTHR37984:SF5">
    <property type="entry name" value="PROTEIN NYNRIN-LIKE"/>
    <property type="match status" value="1"/>
</dbReference>
<dbReference type="PROSITE" id="PS50994">
    <property type="entry name" value="INTEGRASE"/>
    <property type="match status" value="1"/>
</dbReference>
<feature type="region of interest" description="Disordered" evidence="8">
    <location>
        <begin position="502"/>
        <end position="547"/>
    </location>
</feature>
<keyword evidence="5" id="KW-0255">Endonuclease</keyword>
<keyword evidence="4" id="KW-0540">Nuclease</keyword>
<keyword evidence="3" id="KW-0548">Nucleotidyltransferase</keyword>
<keyword evidence="2" id="KW-0808">Transferase</keyword>
<organism evidence="11">
    <name type="scientific">Caenorhabditis remanei</name>
    <name type="common">Caenorhabditis vulgaris</name>
    <dbReference type="NCBI Taxonomy" id="31234"/>
    <lineage>
        <taxon>Eukaryota</taxon>
        <taxon>Metazoa</taxon>
        <taxon>Ecdysozoa</taxon>
        <taxon>Nematoda</taxon>
        <taxon>Chromadorea</taxon>
        <taxon>Rhabditida</taxon>
        <taxon>Rhabditina</taxon>
        <taxon>Rhabditomorpha</taxon>
        <taxon>Rhabditoidea</taxon>
        <taxon>Rhabditidae</taxon>
        <taxon>Peloderinae</taxon>
        <taxon>Caenorhabditis</taxon>
    </lineage>
</organism>
<feature type="compositionally biased region" description="Pro residues" evidence="8">
    <location>
        <begin position="509"/>
        <end position="520"/>
    </location>
</feature>
<dbReference type="STRING" id="31234.E3LPE6"/>
<dbReference type="HOGENOM" id="CLU_000384_9_10_1"/>
<dbReference type="PANTHER" id="PTHR37984">
    <property type="entry name" value="PROTEIN CBG26694"/>
    <property type="match status" value="1"/>
</dbReference>
<dbReference type="OMA" id="EPRQIVQ"/>
<evidence type="ECO:0000259" key="9">
    <source>
        <dbReference type="PROSITE" id="PS50994"/>
    </source>
</evidence>
<evidence type="ECO:0000256" key="1">
    <source>
        <dbReference type="ARBA" id="ARBA00012493"/>
    </source>
</evidence>
<dbReference type="EMBL" id="DS268412">
    <property type="protein sequence ID" value="EFP05484.1"/>
    <property type="molecule type" value="Genomic_DNA"/>
</dbReference>
<feature type="domain" description="Integrase catalytic" evidence="9">
    <location>
        <begin position="294"/>
        <end position="452"/>
    </location>
</feature>
<dbReference type="InterPro" id="IPR043502">
    <property type="entry name" value="DNA/RNA_pol_sf"/>
</dbReference>
<gene>
    <name evidence="10" type="ORF">CRE_26943</name>
</gene>
<evidence type="ECO:0000256" key="6">
    <source>
        <dbReference type="ARBA" id="ARBA00022801"/>
    </source>
</evidence>
<evidence type="ECO:0000256" key="4">
    <source>
        <dbReference type="ARBA" id="ARBA00022722"/>
    </source>
</evidence>
<dbReference type="OrthoDB" id="5861663at2759"/>
<dbReference type="GO" id="GO:0015074">
    <property type="term" value="P:DNA integration"/>
    <property type="evidence" value="ECO:0007669"/>
    <property type="project" value="InterPro"/>
</dbReference>
<evidence type="ECO:0000313" key="11">
    <source>
        <dbReference type="Proteomes" id="UP000008281"/>
    </source>
</evidence>
<name>E3LPE6_CAERE</name>
<dbReference type="InterPro" id="IPR012337">
    <property type="entry name" value="RNaseH-like_sf"/>
</dbReference>
<dbReference type="GO" id="GO:0042575">
    <property type="term" value="C:DNA polymerase complex"/>
    <property type="evidence" value="ECO:0007669"/>
    <property type="project" value="UniProtKB-ARBA"/>
</dbReference>
<dbReference type="SUPFAM" id="SSF53098">
    <property type="entry name" value="Ribonuclease H-like"/>
    <property type="match status" value="1"/>
</dbReference>
<dbReference type="Pfam" id="PF00665">
    <property type="entry name" value="rve"/>
    <property type="match status" value="1"/>
</dbReference>
<dbReference type="GO" id="GO:0003964">
    <property type="term" value="F:RNA-directed DNA polymerase activity"/>
    <property type="evidence" value="ECO:0007669"/>
    <property type="project" value="UniProtKB-KW"/>
</dbReference>
<dbReference type="Pfam" id="PF17917">
    <property type="entry name" value="RT_RNaseH"/>
    <property type="match status" value="1"/>
</dbReference>
<dbReference type="GO" id="GO:0016787">
    <property type="term" value="F:hydrolase activity"/>
    <property type="evidence" value="ECO:0007669"/>
    <property type="project" value="UniProtKB-KW"/>
</dbReference>
<dbReference type="GO" id="GO:0003676">
    <property type="term" value="F:nucleic acid binding"/>
    <property type="evidence" value="ECO:0007669"/>
    <property type="project" value="InterPro"/>
</dbReference>
<evidence type="ECO:0000256" key="5">
    <source>
        <dbReference type="ARBA" id="ARBA00022759"/>
    </source>
</evidence>
<dbReference type="Gene3D" id="1.10.340.70">
    <property type="match status" value="1"/>
</dbReference>
<reference evidence="10" key="1">
    <citation type="submission" date="2007-07" db="EMBL/GenBank/DDBJ databases">
        <title>PCAP assembly of the Caenorhabditis remanei genome.</title>
        <authorList>
            <consortium name="The Caenorhabditis remanei Sequencing Consortium"/>
            <person name="Wilson R.K."/>
        </authorList>
    </citation>
    <scope>NUCLEOTIDE SEQUENCE [LARGE SCALE GENOMIC DNA]</scope>
    <source>
        <strain evidence="10">PB4641</strain>
    </source>
</reference>
<keyword evidence="7" id="KW-0695">RNA-directed DNA polymerase</keyword>
<proteinExistence type="predicted"/>
<dbReference type="InterPro" id="IPR001584">
    <property type="entry name" value="Integrase_cat-core"/>
</dbReference>
<dbReference type="SUPFAM" id="SSF56672">
    <property type="entry name" value="DNA/RNA polymerases"/>
    <property type="match status" value="1"/>
</dbReference>
<dbReference type="InParanoid" id="E3LPE6"/>
<dbReference type="CDD" id="cd09274">
    <property type="entry name" value="RNase_HI_RT_Ty3"/>
    <property type="match status" value="1"/>
</dbReference>
<dbReference type="Gene3D" id="3.30.420.10">
    <property type="entry name" value="Ribonuclease H-like superfamily/Ribonuclease H"/>
    <property type="match status" value="1"/>
</dbReference>